<dbReference type="Proteomes" id="UP000050864">
    <property type="component" value="Unassembled WGS sequence"/>
</dbReference>
<keyword evidence="10 12" id="KW-1133">Transmembrane helix</keyword>
<dbReference type="GO" id="GO:0017004">
    <property type="term" value="P:cytochrome complex assembly"/>
    <property type="evidence" value="ECO:0007669"/>
    <property type="project" value="UniProtKB-KW"/>
</dbReference>
<evidence type="ECO:0000256" key="2">
    <source>
        <dbReference type="ARBA" id="ARBA00004377"/>
    </source>
</evidence>
<keyword evidence="11 12" id="KW-0472">Membrane</keyword>
<dbReference type="PATRIC" id="fig|405444.3.peg.2699"/>
<evidence type="ECO:0000256" key="5">
    <source>
        <dbReference type="ARBA" id="ARBA00022448"/>
    </source>
</evidence>
<dbReference type="EMBL" id="LDJI01000004">
    <property type="protein sequence ID" value="KRG65920.1"/>
    <property type="molecule type" value="Genomic_DNA"/>
</dbReference>
<dbReference type="RefSeq" id="WP_057631806.1">
    <property type="nucleotide sequence ID" value="NZ_LDJI01000004.1"/>
</dbReference>
<protein>
    <recommendedName>
        <fullName evidence="4 12">Heme exporter protein D</fullName>
    </recommendedName>
</protein>
<keyword evidence="14" id="KW-1185">Reference proteome</keyword>
<comment type="function">
    <text evidence="1 12">Required for the export of heme to the periplasm for the biogenesis of c-type cytochromes.</text>
</comment>
<evidence type="ECO:0000256" key="3">
    <source>
        <dbReference type="ARBA" id="ARBA00008741"/>
    </source>
</evidence>
<evidence type="ECO:0000256" key="11">
    <source>
        <dbReference type="ARBA" id="ARBA00023136"/>
    </source>
</evidence>
<evidence type="ECO:0000256" key="10">
    <source>
        <dbReference type="ARBA" id="ARBA00022989"/>
    </source>
</evidence>
<feature type="transmembrane region" description="Helical" evidence="12">
    <location>
        <begin position="6"/>
        <end position="24"/>
    </location>
</feature>
<comment type="similarity">
    <text evidence="3 12">Belongs to the CcmD/CycX/HelD family.</text>
</comment>
<dbReference type="InterPro" id="IPR007078">
    <property type="entry name" value="Haem_export_protD_CcmD"/>
</dbReference>
<keyword evidence="9 12" id="KW-0201">Cytochrome c-type biogenesis</keyword>
<dbReference type="GO" id="GO:0005886">
    <property type="term" value="C:plasma membrane"/>
    <property type="evidence" value="ECO:0007669"/>
    <property type="project" value="UniProtKB-SubCell"/>
</dbReference>
<evidence type="ECO:0000256" key="1">
    <source>
        <dbReference type="ARBA" id="ARBA00002442"/>
    </source>
</evidence>
<keyword evidence="7 12" id="KW-0997">Cell inner membrane</keyword>
<accession>A0A0R0C9H2</accession>
<evidence type="ECO:0000256" key="8">
    <source>
        <dbReference type="ARBA" id="ARBA00022692"/>
    </source>
</evidence>
<dbReference type="Pfam" id="PF04995">
    <property type="entry name" value="CcmD"/>
    <property type="match status" value="1"/>
</dbReference>
<name>A0A0R0C9H2_9GAMM</name>
<evidence type="ECO:0000256" key="7">
    <source>
        <dbReference type="ARBA" id="ARBA00022519"/>
    </source>
</evidence>
<organism evidence="13 14">
    <name type="scientific">Stenotrophomonas humi</name>
    <dbReference type="NCBI Taxonomy" id="405444"/>
    <lineage>
        <taxon>Bacteria</taxon>
        <taxon>Pseudomonadati</taxon>
        <taxon>Pseudomonadota</taxon>
        <taxon>Gammaproteobacteria</taxon>
        <taxon>Lysobacterales</taxon>
        <taxon>Lysobacteraceae</taxon>
        <taxon>Stenotrophomonas</taxon>
    </lineage>
</organism>
<evidence type="ECO:0000313" key="14">
    <source>
        <dbReference type="Proteomes" id="UP000050864"/>
    </source>
</evidence>
<proteinExistence type="inferred from homology"/>
<evidence type="ECO:0000256" key="9">
    <source>
        <dbReference type="ARBA" id="ARBA00022748"/>
    </source>
</evidence>
<keyword evidence="8 12" id="KW-0812">Transmembrane</keyword>
<dbReference type="GO" id="GO:0015886">
    <property type="term" value="P:heme transport"/>
    <property type="evidence" value="ECO:0007669"/>
    <property type="project" value="InterPro"/>
</dbReference>
<reference evidence="13 14" key="1">
    <citation type="submission" date="2015-05" db="EMBL/GenBank/DDBJ databases">
        <title>Genome sequencing and analysis of members of genus Stenotrophomonas.</title>
        <authorList>
            <person name="Patil P.P."/>
            <person name="Midha S."/>
            <person name="Patil P.B."/>
        </authorList>
    </citation>
    <scope>NUCLEOTIDE SEQUENCE [LARGE SCALE GENOMIC DNA]</scope>
    <source>
        <strain evidence="13 14">DSM 18929</strain>
    </source>
</reference>
<comment type="caution">
    <text evidence="13">The sequence shown here is derived from an EMBL/GenBank/DDBJ whole genome shotgun (WGS) entry which is preliminary data.</text>
</comment>
<dbReference type="STRING" id="405444.ABB26_01485"/>
<evidence type="ECO:0000256" key="6">
    <source>
        <dbReference type="ARBA" id="ARBA00022475"/>
    </source>
</evidence>
<evidence type="ECO:0000256" key="12">
    <source>
        <dbReference type="RuleBase" id="RU363101"/>
    </source>
</evidence>
<evidence type="ECO:0000256" key="4">
    <source>
        <dbReference type="ARBA" id="ARBA00016461"/>
    </source>
</evidence>
<dbReference type="AlphaFoldDB" id="A0A0R0C9H2"/>
<sequence>MSYFKYVAMAYAVFFIVLAWDFIVPRLQIRQQLREARNRVVRAKRAAATPVEEELSR</sequence>
<keyword evidence="6 12" id="KW-1003">Cell membrane</keyword>
<comment type="subcellular location">
    <subcellularLocation>
        <location evidence="2 12">Cell inner membrane</location>
        <topology evidence="2 12">Single-pass membrane protein</topology>
    </subcellularLocation>
</comment>
<evidence type="ECO:0000313" key="13">
    <source>
        <dbReference type="EMBL" id="KRG65920.1"/>
    </source>
</evidence>
<keyword evidence="5 12" id="KW-0813">Transport</keyword>
<dbReference type="OrthoDB" id="6003510at2"/>
<gene>
    <name evidence="13" type="ORF">ABB26_01485</name>
</gene>